<dbReference type="PROSITE" id="PS50082">
    <property type="entry name" value="WD_REPEATS_2"/>
    <property type="match status" value="1"/>
</dbReference>
<dbReference type="Gene3D" id="3.40.50.300">
    <property type="entry name" value="P-loop containing nucleotide triphosphate hydrolases"/>
    <property type="match status" value="1"/>
</dbReference>
<dbReference type="InterPro" id="IPR027417">
    <property type="entry name" value="P-loop_NTPase"/>
</dbReference>
<evidence type="ECO:0000256" key="1">
    <source>
        <dbReference type="ARBA" id="ARBA00022574"/>
    </source>
</evidence>
<dbReference type="InterPro" id="IPR052752">
    <property type="entry name" value="NACHT-WD_repeat"/>
</dbReference>
<keyword evidence="1 3" id="KW-0853">WD repeat</keyword>
<gene>
    <name evidence="7" type="ORF">BaRGS_00006674</name>
</gene>
<comment type="caution">
    <text evidence="7">The sequence shown here is derived from an EMBL/GenBank/DDBJ whole genome shotgun (WGS) entry which is preliminary data.</text>
</comment>
<dbReference type="PANTHER" id="PTHR19871:SF14">
    <property type="entry name" value="DUF4062 DOMAIN-CONTAINING PROTEIN"/>
    <property type="match status" value="1"/>
</dbReference>
<accession>A0ABD0LRD8</accession>
<dbReference type="InterPro" id="IPR025139">
    <property type="entry name" value="DUF4062"/>
</dbReference>
<evidence type="ECO:0000259" key="5">
    <source>
        <dbReference type="Pfam" id="PF13271"/>
    </source>
</evidence>
<keyword evidence="2" id="KW-0677">Repeat</keyword>
<feature type="compositionally biased region" description="Basic and acidic residues" evidence="4">
    <location>
        <begin position="1"/>
        <end position="10"/>
    </location>
</feature>
<name>A0ABD0LRD8_9CAEN</name>
<sequence length="1742" mass="194075">MDGKKGERGPPSKRVSSFGNNKQILSKAAAAGQGKQKSHAKSARILLILMLHIVAFAASKSGFDRDAEKKFDKMLEGEMEDLPHLPRSIVRIFLSSTFSDMRAERNMLARQVYPELRRRCTEVDLDFQVVDLRWGLTSETENDHSGTKVCLQEIKNCQHVSLGPNFVGILGHRYGMHRPLAVELPVAEFEILLQEAKSLKLPDVSLVEVWYKKDDNALPPVYVLQTIRTYFPNYGDTTPGKEGLRQQDLEKWNDTNHRLQSTMQAAADSAYKAKKISESSWRQHFMSVTDHEIMKGIVEADHPELHTVFFRRELTGLSADALTQDSAGRYMDIIQKDGQVFEDKDTAAMIETLVTKVTEKLQKDHVLTLSVPWQAGGINPDKFPEHQKYITEFCNLFLNKVTNLISLAKAEQGGRIRQREWYSNYSEVVHHLHFCRVKCESFCGQEAVLQKAKAYIQDAALRKPFIIHAPSGAGKTSIMAMIMKSLDEWLPEGHIGIIRFLGTSPLSINIHNVLHGMCGQLADNADTLMERINYRTWKGLKAYAPRFLRHVASKLRNKLKVTTVILLDSLDQLAPGNNAYSMDWLPTTLPQNIKLIVSTLPKEHGILDNLQKLVPDPSCYCAVPLMPETTGQQIVQKYLQLRHRTVTEEQLTMMLKSFTANPSPLYLKLLMDQAVKWQSHFTPDTSAIPDSIRKAINLLFDELEVKFGQRLVQTALGLLTVGLNGLSDIELEDALSCSDAALDEVYKFHDPPVPGIVRIPSVIWARIHYELREYLVERLSQGKTTLFWYHRQFIEAATERYAQEKDGAKLHATLFEMFCAEEGVKRDIKLTNRKNLFVKDADRQTTPQPLTVTNIRKLESMTHHLLHMKDVVSADIAKAAVYTNFAFLSTKISSLGIDQVLDDFSDYLKINKDEEVAFLRRFLESKKNALFNPRMFAFNLIACMSLPSGHKHLRDLQKEAERYLATSDQPQLVPCLPCLAARPGDPSFMLSGFTRVADQTGDCILLEKESVDDEVRSFSIVNVASSEVSDLFLQADATSVQLLSEGQDYVYLSGNNLNKKKGGSLKEVSKSIPDLFRGGKVVPKTSDNLHVRVSADSTEVGVNGGTAASISSADLSKQTMLSTPKLDNCDIQSLLLFGADSGRTVTTGNFETGGNSQPQSYVALWKPGSASPQGVIQVHGVLTHTLMSATAEDEYIVGPVHTGQDEHGLAVILMQPFELMRPVSCGEITQIRVSSSEQLVAVLEKDTSIIFIDILAREKKQKISHALAVTDFDIVWEEDQVVVADSEGKICIYAQSGQLLTSWLGHSQGVSYLKVVGECITVLTCSGLLKVWDRAASTDLLTAASLAEEIGSGSDMSESLHLLSSVINMAVSKQDGELFTVTAGGEVSVWLLDTMKRIRSFSIGMSADVFLTAEFSLGVALDREKKTLKIFDLANGDQVCSDITPQNVISVMTASDERSVLCLSEQPQLTLQKIDLDGKSGKLVKTLAIQLGFAYVSIEMVLSSSQRYLTMQVKIPENDYKAVEKMWKKGANLFPQRHPHRYAAVDLTSSSGLALQCFRPLTKVPHLGVKIERYSGNTMLIAARRWLIFWDIPTGKCDQRLSKQNRKTMFYRPEWVKAAAGANISIARSPNNHLIAAGSEDGYMFVYEFESGMPLGLKAPTTKHQAPVSHVCFTPDNNFVLSACQNGVLKMWSASSGAQVAMMKVGTKLRRMLVSPDGQYVVVLTDAERSRVAVFRLHHGRN</sequence>
<dbReference type="SMART" id="SM00320">
    <property type="entry name" value="WD40"/>
    <property type="match status" value="6"/>
</dbReference>
<dbReference type="Pfam" id="PF25469">
    <property type="entry name" value="WHD_NWD1"/>
    <property type="match status" value="1"/>
</dbReference>
<dbReference type="InterPro" id="IPR057588">
    <property type="entry name" value="NWD1/2-like_WH"/>
</dbReference>
<evidence type="ECO:0000259" key="6">
    <source>
        <dbReference type="Pfam" id="PF25469"/>
    </source>
</evidence>
<dbReference type="InterPro" id="IPR001680">
    <property type="entry name" value="WD40_rpt"/>
</dbReference>
<feature type="region of interest" description="Disordered" evidence="4">
    <location>
        <begin position="1"/>
        <end position="20"/>
    </location>
</feature>
<dbReference type="SUPFAM" id="SSF52540">
    <property type="entry name" value="P-loop containing nucleoside triphosphate hydrolases"/>
    <property type="match status" value="1"/>
</dbReference>
<keyword evidence="8" id="KW-1185">Reference proteome</keyword>
<dbReference type="PANTHER" id="PTHR19871">
    <property type="entry name" value="BETA TRANSDUCIN-RELATED PROTEIN"/>
    <property type="match status" value="1"/>
</dbReference>
<reference evidence="7 8" key="1">
    <citation type="journal article" date="2023" name="Sci. Data">
        <title>Genome assembly of the Korean intertidal mud-creeper Batillaria attramentaria.</title>
        <authorList>
            <person name="Patra A.K."/>
            <person name="Ho P.T."/>
            <person name="Jun S."/>
            <person name="Lee S.J."/>
            <person name="Kim Y."/>
            <person name="Won Y.J."/>
        </authorList>
    </citation>
    <scope>NUCLEOTIDE SEQUENCE [LARGE SCALE GENOMIC DNA]</scope>
    <source>
        <strain evidence="7">Wonlab-2016</strain>
    </source>
</reference>
<evidence type="ECO:0000256" key="2">
    <source>
        <dbReference type="ARBA" id="ARBA00022737"/>
    </source>
</evidence>
<dbReference type="Gene3D" id="2.130.10.10">
    <property type="entry name" value="YVTN repeat-like/Quinoprotein amine dehydrogenase"/>
    <property type="match status" value="2"/>
</dbReference>
<organism evidence="7 8">
    <name type="scientific">Batillaria attramentaria</name>
    <dbReference type="NCBI Taxonomy" id="370345"/>
    <lineage>
        <taxon>Eukaryota</taxon>
        <taxon>Metazoa</taxon>
        <taxon>Spiralia</taxon>
        <taxon>Lophotrochozoa</taxon>
        <taxon>Mollusca</taxon>
        <taxon>Gastropoda</taxon>
        <taxon>Caenogastropoda</taxon>
        <taxon>Sorbeoconcha</taxon>
        <taxon>Cerithioidea</taxon>
        <taxon>Batillariidae</taxon>
        <taxon>Batillaria</taxon>
    </lineage>
</organism>
<dbReference type="InterPro" id="IPR011047">
    <property type="entry name" value="Quinoprotein_ADH-like_sf"/>
</dbReference>
<dbReference type="InterPro" id="IPR015943">
    <property type="entry name" value="WD40/YVTN_repeat-like_dom_sf"/>
</dbReference>
<feature type="repeat" description="WD" evidence="3">
    <location>
        <begin position="1661"/>
        <end position="1702"/>
    </location>
</feature>
<evidence type="ECO:0000256" key="3">
    <source>
        <dbReference type="PROSITE-ProRule" id="PRU00221"/>
    </source>
</evidence>
<dbReference type="Pfam" id="PF13271">
    <property type="entry name" value="DUF4062"/>
    <property type="match status" value="1"/>
</dbReference>
<dbReference type="SUPFAM" id="SSF50998">
    <property type="entry name" value="Quinoprotein alcohol dehydrogenase-like"/>
    <property type="match status" value="2"/>
</dbReference>
<evidence type="ECO:0000256" key="4">
    <source>
        <dbReference type="SAM" id="MobiDB-lite"/>
    </source>
</evidence>
<evidence type="ECO:0000313" key="7">
    <source>
        <dbReference type="EMBL" id="KAK7501922.1"/>
    </source>
</evidence>
<dbReference type="Proteomes" id="UP001519460">
    <property type="component" value="Unassembled WGS sequence"/>
</dbReference>
<dbReference type="EMBL" id="JACVVK020000028">
    <property type="protein sequence ID" value="KAK7501922.1"/>
    <property type="molecule type" value="Genomic_DNA"/>
</dbReference>
<dbReference type="Pfam" id="PF00400">
    <property type="entry name" value="WD40"/>
    <property type="match status" value="1"/>
</dbReference>
<dbReference type="PROSITE" id="PS50294">
    <property type="entry name" value="WD_REPEATS_REGION"/>
    <property type="match status" value="1"/>
</dbReference>
<feature type="domain" description="NWD1/2-like winged helix-turn-helix" evidence="6">
    <location>
        <begin position="692"/>
        <end position="805"/>
    </location>
</feature>
<feature type="domain" description="DUF4062" evidence="5">
    <location>
        <begin position="91"/>
        <end position="177"/>
    </location>
</feature>
<protein>
    <submittedName>
        <fullName evidence="7">Uncharacterized protein</fullName>
    </submittedName>
</protein>
<evidence type="ECO:0000313" key="8">
    <source>
        <dbReference type="Proteomes" id="UP001519460"/>
    </source>
</evidence>
<proteinExistence type="predicted"/>